<feature type="compositionally biased region" description="Basic and acidic residues" evidence="1">
    <location>
        <begin position="158"/>
        <end position="170"/>
    </location>
</feature>
<dbReference type="GO" id="GO:0045040">
    <property type="term" value="P:protein insertion into mitochondrial outer membrane"/>
    <property type="evidence" value="ECO:0007669"/>
    <property type="project" value="TreeGrafter"/>
</dbReference>
<dbReference type="EMBL" id="JBCAWK010000007">
    <property type="protein sequence ID" value="KAK8853138.1"/>
    <property type="molecule type" value="Genomic_DNA"/>
</dbReference>
<feature type="compositionally biased region" description="Low complexity" evidence="1">
    <location>
        <begin position="178"/>
        <end position="189"/>
    </location>
</feature>
<dbReference type="PANTHER" id="PTHR28241:SF1">
    <property type="entry name" value="MITOCHONDRIAL IMPORT PROTEIN 1"/>
    <property type="match status" value="1"/>
</dbReference>
<comment type="caution">
    <text evidence="2">The sequence shown here is derived from an EMBL/GenBank/DDBJ whole genome shotgun (WGS) entry which is preliminary data.</text>
</comment>
<feature type="region of interest" description="Disordered" evidence="1">
    <location>
        <begin position="83"/>
        <end position="325"/>
    </location>
</feature>
<organism evidence="2 3">
    <name type="scientific">Kwoniella newhampshirensis</name>
    <dbReference type="NCBI Taxonomy" id="1651941"/>
    <lineage>
        <taxon>Eukaryota</taxon>
        <taxon>Fungi</taxon>
        <taxon>Dikarya</taxon>
        <taxon>Basidiomycota</taxon>
        <taxon>Agaricomycotina</taxon>
        <taxon>Tremellomycetes</taxon>
        <taxon>Tremellales</taxon>
        <taxon>Cryptococcaceae</taxon>
        <taxon>Kwoniella</taxon>
    </lineage>
</organism>
<name>A0AAW0YXY8_9TREE</name>
<dbReference type="RefSeq" id="XP_066802324.1">
    <property type="nucleotide sequence ID" value="XM_066946945.1"/>
</dbReference>
<dbReference type="GeneID" id="92181097"/>
<dbReference type="KEGG" id="kne:92181097"/>
<dbReference type="GO" id="GO:0070096">
    <property type="term" value="P:mitochondrial outer membrane translocase complex assembly"/>
    <property type="evidence" value="ECO:0007669"/>
    <property type="project" value="TreeGrafter"/>
</dbReference>
<dbReference type="Pfam" id="PF08219">
    <property type="entry name" value="TOM13"/>
    <property type="match status" value="1"/>
</dbReference>
<protein>
    <submittedName>
        <fullName evidence="2">Uncharacterized protein</fullName>
    </submittedName>
</protein>
<gene>
    <name evidence="2" type="ORF">IAR55_003839</name>
</gene>
<feature type="compositionally biased region" description="Polar residues" evidence="1">
    <location>
        <begin position="250"/>
        <end position="270"/>
    </location>
</feature>
<evidence type="ECO:0000313" key="2">
    <source>
        <dbReference type="EMBL" id="KAK8853138.1"/>
    </source>
</evidence>
<dbReference type="AlphaFoldDB" id="A0AAW0YXY8"/>
<evidence type="ECO:0000313" key="3">
    <source>
        <dbReference type="Proteomes" id="UP001388673"/>
    </source>
</evidence>
<reference evidence="2 3" key="1">
    <citation type="journal article" date="2024" name="bioRxiv">
        <title>Comparative genomics of Cryptococcus and Kwoniella reveals pathogenesis evolution and contrasting karyotype dynamics via intercentromeric recombination or chromosome fusion.</title>
        <authorList>
            <person name="Coelho M.A."/>
            <person name="David-Palma M."/>
            <person name="Shea T."/>
            <person name="Bowers K."/>
            <person name="McGinley-Smith S."/>
            <person name="Mohammad A.W."/>
            <person name="Gnirke A."/>
            <person name="Yurkov A.M."/>
            <person name="Nowrousian M."/>
            <person name="Sun S."/>
            <person name="Cuomo C.A."/>
            <person name="Heitman J."/>
        </authorList>
    </citation>
    <scope>NUCLEOTIDE SEQUENCE [LARGE SCALE GENOMIC DNA]</scope>
    <source>
        <strain evidence="2 3">CBS 13917</strain>
    </source>
</reference>
<feature type="compositionally biased region" description="Basic and acidic residues" evidence="1">
    <location>
        <begin position="83"/>
        <end position="148"/>
    </location>
</feature>
<feature type="compositionally biased region" description="Polar residues" evidence="1">
    <location>
        <begin position="287"/>
        <end position="297"/>
    </location>
</feature>
<feature type="region of interest" description="Disordered" evidence="1">
    <location>
        <begin position="1"/>
        <end position="69"/>
    </location>
</feature>
<dbReference type="Proteomes" id="UP001388673">
    <property type="component" value="Unassembled WGS sequence"/>
</dbReference>
<dbReference type="InterPro" id="IPR013262">
    <property type="entry name" value="OMP_MIM1/TOM13_mt"/>
</dbReference>
<sequence length="411" mass="43004">MSDTRSEAEQELSAIGMTSDLEDSLGSALETSFNIPPPPSKPSHVVPDEIPSNPTGPAATAIPDNVPGMDTWKETYESYLEEWHAESSIAREKAEATRKRIEEERAAEAKAVKDKTAAEKKKKADEEKKKRDQERLKRELEEVEEGKPKKGAISKGGSAEREKKVKEAWEMVKGGTSGSSSTEGTAATAGKGGFGVSADTDGRGVTEADIAGGQAIPEGHHKKPVQPTAYDPTTSSDPIPPVMQDAKPVGTTSGPAESTTLSRHSATSQAWEEISGPSSSASGGSGEQISPPQSTGSDDLVNVPSKSQKQTAPGGSGEPPSQPPSLTLSIFTMPSHLTFSRVLAVVGINLVLPFINGVMLGFGEIFAREVVRVGKAVWRGERALFGSWSNRGQGLGGRGATGVGLSGSGGF</sequence>
<proteinExistence type="predicted"/>
<dbReference type="PANTHER" id="PTHR28241">
    <property type="entry name" value="MITOCHONDRIAL IMPORT PROTEIN 1"/>
    <property type="match status" value="1"/>
</dbReference>
<evidence type="ECO:0000256" key="1">
    <source>
        <dbReference type="SAM" id="MobiDB-lite"/>
    </source>
</evidence>
<dbReference type="GO" id="GO:0005741">
    <property type="term" value="C:mitochondrial outer membrane"/>
    <property type="evidence" value="ECO:0007669"/>
    <property type="project" value="InterPro"/>
</dbReference>
<keyword evidence="3" id="KW-1185">Reference proteome</keyword>
<accession>A0AAW0YXY8</accession>